<evidence type="ECO:0000256" key="1">
    <source>
        <dbReference type="ARBA" id="ARBA00004540"/>
    </source>
</evidence>
<dbReference type="InterPro" id="IPR045119">
    <property type="entry name" value="SUN1-5"/>
</dbReference>
<dbReference type="Gene3D" id="2.60.120.260">
    <property type="entry name" value="Galactose-binding domain-like"/>
    <property type="match status" value="1"/>
</dbReference>
<dbReference type="InterPro" id="IPR012919">
    <property type="entry name" value="SUN_dom"/>
</dbReference>
<dbReference type="GO" id="GO:0005637">
    <property type="term" value="C:nuclear inner membrane"/>
    <property type="evidence" value="ECO:0007669"/>
    <property type="project" value="UniProtKB-SubCell"/>
</dbReference>
<accession>A0A7K4T5W8</accession>
<dbReference type="Pfam" id="PF07738">
    <property type="entry name" value="Sad1_UNC"/>
    <property type="match status" value="1"/>
</dbReference>
<evidence type="ECO:0000313" key="7">
    <source>
        <dbReference type="Proteomes" id="UP000574691"/>
    </source>
</evidence>
<proteinExistence type="predicted"/>
<evidence type="ECO:0000256" key="2">
    <source>
        <dbReference type="ARBA" id="ARBA00022692"/>
    </source>
</evidence>
<dbReference type="GO" id="GO:0043495">
    <property type="term" value="F:protein-membrane adaptor activity"/>
    <property type="evidence" value="ECO:0007669"/>
    <property type="project" value="TreeGrafter"/>
</dbReference>
<dbReference type="PROSITE" id="PS51469">
    <property type="entry name" value="SUN"/>
    <property type="match status" value="1"/>
</dbReference>
<evidence type="ECO:0000256" key="3">
    <source>
        <dbReference type="ARBA" id="ARBA00022989"/>
    </source>
</evidence>
<name>A0A7K4T5W8_9CHAR</name>
<keyword evidence="2" id="KW-0812">Transmembrane</keyword>
<dbReference type="Proteomes" id="UP000574691">
    <property type="component" value="Unassembled WGS sequence"/>
</dbReference>
<dbReference type="GO" id="GO:0034993">
    <property type="term" value="C:meiotic nuclear membrane microtubule tethering complex"/>
    <property type="evidence" value="ECO:0007669"/>
    <property type="project" value="TreeGrafter"/>
</dbReference>
<comment type="caution">
    <text evidence="6">The sequence shown here is derived from an EMBL/GenBank/DDBJ whole genome shotgun (WGS) entry which is preliminary data.</text>
</comment>
<keyword evidence="3" id="KW-1133">Transmembrane helix</keyword>
<evidence type="ECO:0000313" key="6">
    <source>
        <dbReference type="EMBL" id="NWQ93511.1"/>
    </source>
</evidence>
<dbReference type="EMBL" id="VYXH01008103">
    <property type="protein sequence ID" value="NWQ93511.1"/>
    <property type="molecule type" value="Genomic_DNA"/>
</dbReference>
<evidence type="ECO:0000256" key="4">
    <source>
        <dbReference type="ARBA" id="ARBA00023136"/>
    </source>
</evidence>
<feature type="non-terminal residue" evidence="6">
    <location>
        <position position="1"/>
    </location>
</feature>
<comment type="subcellular location">
    <subcellularLocation>
        <location evidence="1">Nucleus inner membrane</location>
    </subcellularLocation>
</comment>
<evidence type="ECO:0000259" key="5">
    <source>
        <dbReference type="PROSITE" id="PS51469"/>
    </source>
</evidence>
<gene>
    <name evidence="6" type="primary">Sun2_1</name>
    <name evidence="6" type="ORF">BURBIS_R12819</name>
</gene>
<protein>
    <submittedName>
        <fullName evidence="6">SUN2 protein</fullName>
    </submittedName>
</protein>
<feature type="domain" description="SUN" evidence="5">
    <location>
        <begin position="1"/>
        <end position="129"/>
    </location>
</feature>
<reference evidence="6 7" key="1">
    <citation type="submission" date="2019-09" db="EMBL/GenBank/DDBJ databases">
        <title>Bird 10,000 Genomes (B10K) Project - Family phase.</title>
        <authorList>
            <person name="Zhang G."/>
        </authorList>
    </citation>
    <scope>NUCLEOTIDE SEQUENCE [LARGE SCALE GENOMIC DNA]</scope>
    <source>
        <strain evidence="6">B10K-DU-001-64</strain>
        <tissue evidence="6">Muscle</tissue>
    </source>
</reference>
<organism evidence="6 7">
    <name type="scientific">Burhinus bistriatus</name>
    <dbReference type="NCBI Taxonomy" id="240201"/>
    <lineage>
        <taxon>Eukaryota</taxon>
        <taxon>Metazoa</taxon>
        <taxon>Chordata</taxon>
        <taxon>Craniata</taxon>
        <taxon>Vertebrata</taxon>
        <taxon>Euteleostomi</taxon>
        <taxon>Archelosauria</taxon>
        <taxon>Archosauria</taxon>
        <taxon>Dinosauria</taxon>
        <taxon>Saurischia</taxon>
        <taxon>Theropoda</taxon>
        <taxon>Coelurosauria</taxon>
        <taxon>Aves</taxon>
        <taxon>Neognathae</taxon>
        <taxon>Neoaves</taxon>
        <taxon>Charadriiformes</taxon>
        <taxon>Burhinidae</taxon>
        <taxon>Burhinus</taxon>
    </lineage>
</organism>
<dbReference type="PANTHER" id="PTHR12911">
    <property type="entry name" value="SAD1/UNC-84-LIKE PROTEIN-RELATED"/>
    <property type="match status" value="1"/>
</dbReference>
<dbReference type="PANTHER" id="PTHR12911:SF24">
    <property type="entry name" value="SUN DOMAIN-CONTAINING PROTEIN 3"/>
    <property type="match status" value="1"/>
</dbReference>
<keyword evidence="4" id="KW-0472">Membrane</keyword>
<dbReference type="AlphaFoldDB" id="A0A7K4T5W8"/>
<feature type="non-terminal residue" evidence="6">
    <location>
        <position position="139"/>
    </location>
</feature>
<sequence>ASPGYCWPFHGSRSVVLIRLPTQIRLTAITIQHTSNIVCPLRTVSSAPRDFTVSVTPLCFICKGLDDEGEDETLLGNFTYTVLEEPTQTFPLQKGTSRAFRFFKLGIRSNWGKPGYTCIYRVQVHGKTVGRNAIGPMHV</sequence>
<keyword evidence="7" id="KW-1185">Reference proteome</keyword>